<name>A0A370DEX1_9GAMM</name>
<evidence type="ECO:0000256" key="1">
    <source>
        <dbReference type="ARBA" id="ARBA00022723"/>
    </source>
</evidence>
<dbReference type="PANTHER" id="PTHR43344:SF13">
    <property type="entry name" value="PHOSPHATASE RV3661-RELATED"/>
    <property type="match status" value="1"/>
</dbReference>
<dbReference type="Proteomes" id="UP000254266">
    <property type="component" value="Unassembled WGS sequence"/>
</dbReference>
<dbReference type="InterPro" id="IPR036412">
    <property type="entry name" value="HAD-like_sf"/>
</dbReference>
<comment type="caution">
    <text evidence="4">The sequence shown here is derived from an EMBL/GenBank/DDBJ whole genome shotgun (WGS) entry which is preliminary data.</text>
</comment>
<dbReference type="InterPro" id="IPR006385">
    <property type="entry name" value="HAD_hydro_SerB1"/>
</dbReference>
<dbReference type="NCBIfam" id="TIGR01488">
    <property type="entry name" value="HAD-SF-IB"/>
    <property type="match status" value="1"/>
</dbReference>
<evidence type="ECO:0000313" key="4">
    <source>
        <dbReference type="EMBL" id="RDH83100.1"/>
    </source>
</evidence>
<dbReference type="PANTHER" id="PTHR43344">
    <property type="entry name" value="PHOSPHOSERINE PHOSPHATASE"/>
    <property type="match status" value="1"/>
</dbReference>
<keyword evidence="3" id="KW-0460">Magnesium</keyword>
<evidence type="ECO:0000256" key="3">
    <source>
        <dbReference type="ARBA" id="ARBA00022842"/>
    </source>
</evidence>
<dbReference type="NCBIfam" id="TIGR01490">
    <property type="entry name" value="HAD-SF-IB-hyp1"/>
    <property type="match status" value="1"/>
</dbReference>
<protein>
    <submittedName>
        <fullName evidence="4">HAD-IB family hydrolase</fullName>
    </submittedName>
</protein>
<keyword evidence="5" id="KW-1185">Reference proteome</keyword>
<dbReference type="EMBL" id="QFXC01000011">
    <property type="protein sequence ID" value="RDH83100.1"/>
    <property type="molecule type" value="Genomic_DNA"/>
</dbReference>
<dbReference type="Gene3D" id="3.40.50.1000">
    <property type="entry name" value="HAD superfamily/HAD-like"/>
    <property type="match status" value="1"/>
</dbReference>
<proteinExistence type="predicted"/>
<dbReference type="InterPro" id="IPR023214">
    <property type="entry name" value="HAD_sf"/>
</dbReference>
<accession>A0A370DEX1</accession>
<dbReference type="Gene3D" id="1.20.1440.100">
    <property type="entry name" value="SG protein - dephosphorylation function"/>
    <property type="match status" value="1"/>
</dbReference>
<dbReference type="Pfam" id="PF12710">
    <property type="entry name" value="HAD"/>
    <property type="match status" value="1"/>
</dbReference>
<dbReference type="CDD" id="cd02612">
    <property type="entry name" value="HAD_PGPPase"/>
    <property type="match status" value="1"/>
</dbReference>
<keyword evidence="1" id="KW-0479">Metal-binding</keyword>
<evidence type="ECO:0000313" key="5">
    <source>
        <dbReference type="Proteomes" id="UP000254266"/>
    </source>
</evidence>
<keyword evidence="2 4" id="KW-0378">Hydrolase</keyword>
<dbReference type="GO" id="GO:0046872">
    <property type="term" value="F:metal ion binding"/>
    <property type="evidence" value="ECO:0007669"/>
    <property type="project" value="UniProtKB-KW"/>
</dbReference>
<evidence type="ECO:0000256" key="2">
    <source>
        <dbReference type="ARBA" id="ARBA00022801"/>
    </source>
</evidence>
<organism evidence="4 5">
    <name type="scientific">endosymbiont of Galathealinum brachiosum</name>
    <dbReference type="NCBI Taxonomy" id="2200906"/>
    <lineage>
        <taxon>Bacteria</taxon>
        <taxon>Pseudomonadati</taxon>
        <taxon>Pseudomonadota</taxon>
        <taxon>Gammaproteobacteria</taxon>
        <taxon>sulfur-oxidizing symbionts</taxon>
    </lineage>
</organism>
<gene>
    <name evidence="4" type="ORF">DIZ80_12650</name>
</gene>
<dbReference type="GO" id="GO:0016787">
    <property type="term" value="F:hydrolase activity"/>
    <property type="evidence" value="ECO:0007669"/>
    <property type="project" value="UniProtKB-KW"/>
</dbReference>
<sequence>MALALFDLDNTLLAGDSDYLWGEFLTEQGVVDADVFARENERFYEEYKNGTLDIHEFQAFSQQPLVQNPKEKMLSLHKLFFEEKIKPIMSPASFDLIEYHRNQGDTLVVITATNSFVTGPIVKAFGIDNLIATEPELINGRYTGKIDGTPCFQEGKVKRLDQWMTEHKLDLTGSWFYSDSHNDLPLLLEAENPVVVDADEKLLEYAQRHNWKVISLR</sequence>
<dbReference type="AlphaFoldDB" id="A0A370DEX1"/>
<dbReference type="SUPFAM" id="SSF56784">
    <property type="entry name" value="HAD-like"/>
    <property type="match status" value="1"/>
</dbReference>
<dbReference type="InterPro" id="IPR050582">
    <property type="entry name" value="HAD-like_SerB"/>
</dbReference>
<reference evidence="4 5" key="1">
    <citation type="journal article" date="2018" name="ISME J.">
        <title>Endosymbiont genomes yield clues of tubeworm success.</title>
        <authorList>
            <person name="Li Y."/>
            <person name="Liles M.R."/>
            <person name="Halanych K.M."/>
        </authorList>
    </citation>
    <scope>NUCLEOTIDE SEQUENCE [LARGE SCALE GENOMIC DNA]</scope>
    <source>
        <strain evidence="4">A1464</strain>
    </source>
</reference>